<feature type="region of interest" description="Disordered" evidence="1">
    <location>
        <begin position="241"/>
        <end position="270"/>
    </location>
</feature>
<evidence type="ECO:0000256" key="1">
    <source>
        <dbReference type="SAM" id="MobiDB-lite"/>
    </source>
</evidence>
<name>A0A2K3M6R9_TRIPR</name>
<dbReference type="PANTHER" id="PTHR34222:SF99">
    <property type="entry name" value="PROTEIN, PUTATIVE-RELATED"/>
    <property type="match status" value="1"/>
</dbReference>
<feature type="compositionally biased region" description="Low complexity" evidence="1">
    <location>
        <begin position="257"/>
        <end position="270"/>
    </location>
</feature>
<comment type="caution">
    <text evidence="3">The sequence shown here is derived from an EMBL/GenBank/DDBJ whole genome shotgun (WGS) entry which is preliminary data.</text>
</comment>
<accession>A0A2K3M6R9</accession>
<organism evidence="3 4">
    <name type="scientific">Trifolium pratense</name>
    <name type="common">Red clover</name>
    <dbReference type="NCBI Taxonomy" id="57577"/>
    <lineage>
        <taxon>Eukaryota</taxon>
        <taxon>Viridiplantae</taxon>
        <taxon>Streptophyta</taxon>
        <taxon>Embryophyta</taxon>
        <taxon>Tracheophyta</taxon>
        <taxon>Spermatophyta</taxon>
        <taxon>Magnoliopsida</taxon>
        <taxon>eudicotyledons</taxon>
        <taxon>Gunneridae</taxon>
        <taxon>Pentapetalae</taxon>
        <taxon>rosids</taxon>
        <taxon>fabids</taxon>
        <taxon>Fabales</taxon>
        <taxon>Fabaceae</taxon>
        <taxon>Papilionoideae</taxon>
        <taxon>50 kb inversion clade</taxon>
        <taxon>NPAAA clade</taxon>
        <taxon>Hologalegina</taxon>
        <taxon>IRL clade</taxon>
        <taxon>Trifolieae</taxon>
        <taxon>Trifolium</taxon>
    </lineage>
</organism>
<evidence type="ECO:0000256" key="2">
    <source>
        <dbReference type="SAM" id="SignalP"/>
    </source>
</evidence>
<feature type="compositionally biased region" description="Polar residues" evidence="1">
    <location>
        <begin position="186"/>
        <end position="195"/>
    </location>
</feature>
<protein>
    <submittedName>
        <fullName evidence="3">Retrovirus-related Pol polyprotein from transposon TNT 1-94</fullName>
    </submittedName>
</protein>
<feature type="region of interest" description="Disordered" evidence="1">
    <location>
        <begin position="186"/>
        <end position="213"/>
    </location>
</feature>
<dbReference type="AlphaFoldDB" id="A0A2K3M6R9"/>
<sequence length="316" mass="35277">MELFLFLKMILILRFELGIAVTNSFRHGQLVSTWILSFVSPSISQSVVFMENAIDIWNDLRECFSQGNLIHISELQQEAYALKQDSRSVTNFYTDSNVIWEELELYLPIPSCTCTRRCTCEVMHSACRNHTFLHTIRFLTSLNANFSTVKSQILIMDPLPPINKVFSLVLQHERQCISPESDDSTILVNDARSTPSSSGYKQSTQSSSGSKPPRKCTYCGMNNHFVENCFKKNGVPPHMKKLASAHSVASEEGITHSNASTSSQNSTAASPSISQNQYYKLMSILQNSHLASNVKVASSNQVGSSMIIDHSLVTHK</sequence>
<feature type="signal peptide" evidence="2">
    <location>
        <begin position="1"/>
        <end position="20"/>
    </location>
</feature>
<proteinExistence type="predicted"/>
<feature type="non-terminal residue" evidence="3">
    <location>
        <position position="316"/>
    </location>
</feature>
<reference evidence="3 4" key="2">
    <citation type="journal article" date="2017" name="Front. Plant Sci.">
        <title>Gene Classification and Mining of Molecular Markers Useful in Red Clover (Trifolium pratense) Breeding.</title>
        <authorList>
            <person name="Istvanek J."/>
            <person name="Dluhosova J."/>
            <person name="Dluhos P."/>
            <person name="Patkova L."/>
            <person name="Nedelnik J."/>
            <person name="Repkova J."/>
        </authorList>
    </citation>
    <scope>NUCLEOTIDE SEQUENCE [LARGE SCALE GENOMIC DNA]</scope>
    <source>
        <strain evidence="4">cv. Tatra</strain>
        <tissue evidence="3">Young leaves</tissue>
    </source>
</reference>
<keyword evidence="2" id="KW-0732">Signal</keyword>
<dbReference type="Proteomes" id="UP000236291">
    <property type="component" value="Unassembled WGS sequence"/>
</dbReference>
<evidence type="ECO:0000313" key="3">
    <source>
        <dbReference type="EMBL" id="PNX86491.1"/>
    </source>
</evidence>
<gene>
    <name evidence="3" type="ORF">L195_g042569</name>
</gene>
<feature type="compositionally biased region" description="Low complexity" evidence="1">
    <location>
        <begin position="196"/>
        <end position="211"/>
    </location>
</feature>
<dbReference type="PANTHER" id="PTHR34222">
    <property type="entry name" value="GAG_PRE-INTEGRS DOMAIN-CONTAINING PROTEIN"/>
    <property type="match status" value="1"/>
</dbReference>
<evidence type="ECO:0000313" key="4">
    <source>
        <dbReference type="Proteomes" id="UP000236291"/>
    </source>
</evidence>
<dbReference type="EMBL" id="ASHM01051324">
    <property type="protein sequence ID" value="PNX86491.1"/>
    <property type="molecule type" value="Genomic_DNA"/>
</dbReference>
<reference evidence="3 4" key="1">
    <citation type="journal article" date="2014" name="Am. J. Bot.">
        <title>Genome assembly and annotation for red clover (Trifolium pratense; Fabaceae).</title>
        <authorList>
            <person name="Istvanek J."/>
            <person name="Jaros M."/>
            <person name="Krenek A."/>
            <person name="Repkova J."/>
        </authorList>
    </citation>
    <scope>NUCLEOTIDE SEQUENCE [LARGE SCALE GENOMIC DNA]</scope>
    <source>
        <strain evidence="4">cv. Tatra</strain>
        <tissue evidence="3">Young leaves</tissue>
    </source>
</reference>
<feature type="chain" id="PRO_5014426379" evidence="2">
    <location>
        <begin position="21"/>
        <end position="316"/>
    </location>
</feature>